<dbReference type="Gene3D" id="1.20.1280.50">
    <property type="match status" value="1"/>
</dbReference>
<dbReference type="InterPro" id="IPR015943">
    <property type="entry name" value="WD40/YVTN_repeat-like_dom_sf"/>
</dbReference>
<dbReference type="GO" id="GO:0043130">
    <property type="term" value="F:ubiquitin binding"/>
    <property type="evidence" value="ECO:0007669"/>
    <property type="project" value="TreeGrafter"/>
</dbReference>
<feature type="domain" description="F-box" evidence="6">
    <location>
        <begin position="514"/>
        <end position="561"/>
    </location>
</feature>
<evidence type="ECO:0000256" key="2">
    <source>
        <dbReference type="ARBA" id="ARBA00022574"/>
    </source>
</evidence>
<proteinExistence type="inferred from homology"/>
<feature type="repeat" description="WD" evidence="4">
    <location>
        <begin position="896"/>
        <end position="935"/>
    </location>
</feature>
<feature type="compositionally biased region" description="Polar residues" evidence="5">
    <location>
        <begin position="218"/>
        <end position="237"/>
    </location>
</feature>
<feature type="region of interest" description="Disordered" evidence="5">
    <location>
        <begin position="650"/>
        <end position="672"/>
    </location>
</feature>
<keyword evidence="2 4" id="KW-0853">WD repeat</keyword>
<dbReference type="PANTHER" id="PTHR19849">
    <property type="entry name" value="PHOSPHOLIPASE A-2-ACTIVATING PROTEIN"/>
    <property type="match status" value="1"/>
</dbReference>
<feature type="region of interest" description="Disordered" evidence="5">
    <location>
        <begin position="79"/>
        <end position="113"/>
    </location>
</feature>
<dbReference type="Gene3D" id="2.130.10.10">
    <property type="entry name" value="YVTN repeat-like/Quinoprotein amine dehydrogenase"/>
    <property type="match status" value="1"/>
</dbReference>
<name>A0A3M7E872_HORWE</name>
<feature type="compositionally biased region" description="Basic and acidic residues" evidence="5">
    <location>
        <begin position="272"/>
        <end position="283"/>
    </location>
</feature>
<dbReference type="SUPFAM" id="SSF81383">
    <property type="entry name" value="F-box domain"/>
    <property type="match status" value="1"/>
</dbReference>
<dbReference type="PANTHER" id="PTHR19849:SF1">
    <property type="entry name" value="F-BOX_WD REPEAT-CONTAINING PROTEIN 7"/>
    <property type="match status" value="1"/>
</dbReference>
<dbReference type="GO" id="GO:0010992">
    <property type="term" value="P:ubiquitin recycling"/>
    <property type="evidence" value="ECO:0007669"/>
    <property type="project" value="TreeGrafter"/>
</dbReference>
<dbReference type="InterPro" id="IPR001680">
    <property type="entry name" value="WD40_rpt"/>
</dbReference>
<organism evidence="7 8">
    <name type="scientific">Hortaea werneckii</name>
    <name type="common">Black yeast</name>
    <name type="synonym">Cladosporium werneckii</name>
    <dbReference type="NCBI Taxonomy" id="91943"/>
    <lineage>
        <taxon>Eukaryota</taxon>
        <taxon>Fungi</taxon>
        <taxon>Dikarya</taxon>
        <taxon>Ascomycota</taxon>
        <taxon>Pezizomycotina</taxon>
        <taxon>Dothideomycetes</taxon>
        <taxon>Dothideomycetidae</taxon>
        <taxon>Mycosphaerellales</taxon>
        <taxon>Teratosphaeriaceae</taxon>
        <taxon>Hortaea</taxon>
    </lineage>
</organism>
<feature type="compositionally biased region" description="Basic residues" evidence="5">
    <location>
        <begin position="171"/>
        <end position="180"/>
    </location>
</feature>
<feature type="compositionally biased region" description="Basic and acidic residues" evidence="5">
    <location>
        <begin position="181"/>
        <end position="190"/>
    </location>
</feature>
<comment type="caution">
    <text evidence="7">The sequence shown here is derived from an EMBL/GenBank/DDBJ whole genome shotgun (WGS) entry which is preliminary data.</text>
</comment>
<feature type="region of interest" description="Disordered" evidence="5">
    <location>
        <begin position="607"/>
        <end position="637"/>
    </location>
</feature>
<feature type="repeat" description="WD" evidence="4">
    <location>
        <begin position="978"/>
        <end position="1017"/>
    </location>
</feature>
<feature type="repeat" description="WD" evidence="4">
    <location>
        <begin position="1018"/>
        <end position="1056"/>
    </location>
</feature>
<dbReference type="PRINTS" id="PR00320">
    <property type="entry name" value="GPROTEINBRPT"/>
</dbReference>
<evidence type="ECO:0000256" key="1">
    <source>
        <dbReference type="ARBA" id="ARBA00007968"/>
    </source>
</evidence>
<accession>A0A3M7E872</accession>
<dbReference type="PROSITE" id="PS50082">
    <property type="entry name" value="WD_REPEATS_2"/>
    <property type="match status" value="6"/>
</dbReference>
<dbReference type="SMART" id="SM00256">
    <property type="entry name" value="FBOX"/>
    <property type="match status" value="1"/>
</dbReference>
<dbReference type="InterPro" id="IPR001810">
    <property type="entry name" value="F-box_dom"/>
</dbReference>
<dbReference type="CDD" id="cd00200">
    <property type="entry name" value="WD40"/>
    <property type="match status" value="1"/>
</dbReference>
<dbReference type="GO" id="GO:0005737">
    <property type="term" value="C:cytoplasm"/>
    <property type="evidence" value="ECO:0007669"/>
    <property type="project" value="TreeGrafter"/>
</dbReference>
<dbReference type="AlphaFoldDB" id="A0A3M7E872"/>
<feature type="compositionally biased region" description="Low complexity" evidence="5">
    <location>
        <begin position="393"/>
        <end position="402"/>
    </location>
</feature>
<dbReference type="PROSITE" id="PS50181">
    <property type="entry name" value="FBOX"/>
    <property type="match status" value="1"/>
</dbReference>
<protein>
    <recommendedName>
        <fullName evidence="6">F-box domain-containing protein</fullName>
    </recommendedName>
</protein>
<dbReference type="VEuPathDB" id="FungiDB:BTJ68_10657"/>
<dbReference type="CDD" id="cd22147">
    <property type="entry name" value="F-box_SpPof1-like"/>
    <property type="match status" value="1"/>
</dbReference>
<gene>
    <name evidence="7" type="ORF">D0863_04262</name>
</gene>
<evidence type="ECO:0000259" key="6">
    <source>
        <dbReference type="PROSITE" id="PS50181"/>
    </source>
</evidence>
<feature type="compositionally biased region" description="Polar residues" evidence="5">
    <location>
        <begin position="373"/>
        <end position="390"/>
    </location>
</feature>
<dbReference type="Pfam" id="PF00400">
    <property type="entry name" value="WD40"/>
    <property type="match status" value="7"/>
</dbReference>
<feature type="compositionally biased region" description="Low complexity" evidence="5">
    <location>
        <begin position="334"/>
        <end position="348"/>
    </location>
</feature>
<evidence type="ECO:0000256" key="5">
    <source>
        <dbReference type="SAM" id="MobiDB-lite"/>
    </source>
</evidence>
<dbReference type="SMART" id="SM00564">
    <property type="entry name" value="PQQ"/>
    <property type="match status" value="3"/>
</dbReference>
<dbReference type="PROSITE" id="PS50294">
    <property type="entry name" value="WD_REPEATS_REGION"/>
    <property type="match status" value="4"/>
</dbReference>
<dbReference type="Proteomes" id="UP000269276">
    <property type="component" value="Unassembled WGS sequence"/>
</dbReference>
<dbReference type="Pfam" id="PF12937">
    <property type="entry name" value="F-box-like"/>
    <property type="match status" value="1"/>
</dbReference>
<dbReference type="InterPro" id="IPR020472">
    <property type="entry name" value="WD40_PAC1"/>
</dbReference>
<dbReference type="GO" id="GO:0043161">
    <property type="term" value="P:proteasome-mediated ubiquitin-dependent protein catabolic process"/>
    <property type="evidence" value="ECO:0007669"/>
    <property type="project" value="TreeGrafter"/>
</dbReference>
<dbReference type="GO" id="GO:0005634">
    <property type="term" value="C:nucleus"/>
    <property type="evidence" value="ECO:0007669"/>
    <property type="project" value="TreeGrafter"/>
</dbReference>
<evidence type="ECO:0000313" key="7">
    <source>
        <dbReference type="EMBL" id="RMY72825.1"/>
    </source>
</evidence>
<evidence type="ECO:0000256" key="4">
    <source>
        <dbReference type="PROSITE-ProRule" id="PRU00221"/>
    </source>
</evidence>
<keyword evidence="3" id="KW-0677">Repeat</keyword>
<dbReference type="InterPro" id="IPR036322">
    <property type="entry name" value="WD40_repeat_dom_sf"/>
</dbReference>
<feature type="repeat" description="WD" evidence="4">
    <location>
        <begin position="850"/>
        <end position="869"/>
    </location>
</feature>
<evidence type="ECO:0000313" key="8">
    <source>
        <dbReference type="Proteomes" id="UP000269276"/>
    </source>
</evidence>
<reference evidence="7 8" key="1">
    <citation type="journal article" date="2018" name="BMC Genomics">
        <title>Genomic evidence for intraspecific hybridization in a clonal and extremely halotolerant yeast.</title>
        <authorList>
            <person name="Gostincar C."/>
            <person name="Stajich J.E."/>
            <person name="Zupancic J."/>
            <person name="Zalar P."/>
            <person name="Gunde-Cimerman N."/>
        </authorList>
    </citation>
    <scope>NUCLEOTIDE SEQUENCE [LARGE SCALE GENOMIC DNA]</scope>
    <source>
        <strain evidence="7 8">EXF-2682</strain>
    </source>
</reference>
<feature type="repeat" description="WD" evidence="4">
    <location>
        <begin position="779"/>
        <end position="818"/>
    </location>
</feature>
<feature type="compositionally biased region" description="Basic residues" evidence="5">
    <location>
        <begin position="650"/>
        <end position="659"/>
    </location>
</feature>
<evidence type="ECO:0000256" key="3">
    <source>
        <dbReference type="ARBA" id="ARBA00022737"/>
    </source>
</evidence>
<feature type="compositionally biased region" description="Basic and acidic residues" evidence="5">
    <location>
        <begin position="93"/>
        <end position="103"/>
    </location>
</feature>
<feature type="repeat" description="WD" evidence="4">
    <location>
        <begin position="936"/>
        <end position="977"/>
    </location>
</feature>
<dbReference type="InterPro" id="IPR036047">
    <property type="entry name" value="F-box-like_dom_sf"/>
</dbReference>
<dbReference type="InterPro" id="IPR018391">
    <property type="entry name" value="PQQ_b-propeller_rpt"/>
</dbReference>
<dbReference type="SMART" id="SM00320">
    <property type="entry name" value="WD40"/>
    <property type="match status" value="7"/>
</dbReference>
<feature type="compositionally biased region" description="Basic and acidic residues" evidence="5">
    <location>
        <begin position="157"/>
        <end position="170"/>
    </location>
</feature>
<feature type="region of interest" description="Disordered" evidence="5">
    <location>
        <begin position="148"/>
        <end position="465"/>
    </location>
</feature>
<dbReference type="InterPro" id="IPR019775">
    <property type="entry name" value="WD40_repeat_CS"/>
</dbReference>
<dbReference type="PROSITE" id="PS00678">
    <property type="entry name" value="WD_REPEATS_1"/>
    <property type="match status" value="2"/>
</dbReference>
<sequence length="1148" mass="126148">METGRRGLGVHAQQAPEAILSTAPASPAEEVPPGKPAMAGQEDNTTTSTTTSHPMPPENSTVGSFSFGPAIQRVVTTVTTTTTTALPPIVMHPPKDLQERDPKQYPLAFTPTPNPLKKFAFDYHGRPASFHESEDPNETVRRYQESQAILDNSGGSVRREEKHDNYETPKRSTKASHTHKKVDSIRDGAGLKRTATPPSIAEAAELASLQRKVKKPRSQLQRTQSEAKNITSLNQRTAAGAFPEASNLSPVTPDTESSAIGVLPPRAGARLAEQKRAQSPDKPSRHRLRELQADEDEEDDVDMADNESQDEESQPGPPLYGKKKKMSRHMINEQTAAGASQQGGAAATPPVVEDDVDSTLRAEPRTRPHLPNIFTSSQQDASLPSPSLSPITAAANAASRSRNNFDDSFGDTNEENASVVSGLELDEQSKSRSARSSQSQPSGKASNMPQFKFTHGAPQRANQGPTILDVPSIVDAFDSMPEAMQTYVMYQFLRRCAKPTLQMVASVVNPALKCDPFNILPPELGLNITRFLDAQSMCRAAQVSKKWRRLINSDETAWKDLLDRDGFVLPDGEIARAVKEGWGWQHAGERGHEEDLSRYLCKQTPEATHAHGSEVAIQSRAVSDEDEETTSSTVASKSKRKLLNVAKYGSTKKTKRRVAHPSSSATKPTSAMAPWRRTFAAAQGPLAYATAAAEAVPHAAVGLPSLKNMHLFKSLYQRHFLIRKAWMQEDSQPQHLAFRAHHRHVVTCLLFDSEKILTGSDDTKIHVYDTKTGALRNRLEGHEGGVWALQYDGDTLVSGSTDRSVRVWDLRTGRCLQVFQGHTSTVRCLVILRPVEIGKEADGVTPIMMPKEPLIITGSRDSTLRVWKLPMPGDRPLFQSGPPANDRDNPYFLRTLSGHHNSVRAIAAHGDTLISGSYDCTVRVWKISTGELLHRLQGHTQKVYSVVLDHERGRCISGSMDNLVKVWDLQTGSCLYNLEGHTSLVGLLDLSHDRLVSAAADSTLRIWDPESGACKATLSAHTGAITCFQHDGQKVISGSDRTLKMWNVKNGECVRDLLTDLSGVWQVRFDERRCVAAVQRNNLTYIEVSLYALNVRDYHCANHLQVLDFGAPRDGIPSRKRGRRTVVDIHGRETPDVEDAMPTVADEG</sequence>
<dbReference type="OrthoDB" id="190105at2759"/>
<dbReference type="SUPFAM" id="SSF50978">
    <property type="entry name" value="WD40 repeat-like"/>
    <property type="match status" value="1"/>
</dbReference>
<feature type="compositionally biased region" description="Acidic residues" evidence="5">
    <location>
        <begin position="293"/>
        <end position="313"/>
    </location>
</feature>
<feature type="region of interest" description="Disordered" evidence="5">
    <location>
        <begin position="1"/>
        <end position="66"/>
    </location>
</feature>
<dbReference type="EMBL" id="QWIP01000110">
    <property type="protein sequence ID" value="RMY72825.1"/>
    <property type="molecule type" value="Genomic_DNA"/>
</dbReference>
<feature type="compositionally biased region" description="Polar residues" evidence="5">
    <location>
        <begin position="246"/>
        <end position="258"/>
    </location>
</feature>
<comment type="similarity">
    <text evidence="1">Belongs to the WD repeat MET30/SCONB/SCON-2 family.</text>
</comment>